<dbReference type="GeneID" id="25917077"/>
<dbReference type="SUPFAM" id="SSF53335">
    <property type="entry name" value="S-adenosyl-L-methionine-dependent methyltransferases"/>
    <property type="match status" value="1"/>
</dbReference>
<dbReference type="STRING" id="667725.A0A0L0F2Q7"/>
<dbReference type="CDD" id="cd02440">
    <property type="entry name" value="AdoMet_MTases"/>
    <property type="match status" value="1"/>
</dbReference>
<dbReference type="InterPro" id="IPR051720">
    <property type="entry name" value="rRNA_MeTrfase/Polyamine_Synth"/>
</dbReference>
<dbReference type="GO" id="GO:0005840">
    <property type="term" value="C:ribosome"/>
    <property type="evidence" value="ECO:0007669"/>
    <property type="project" value="UniProtKB-KW"/>
</dbReference>
<protein>
    <submittedName>
        <fullName evidence="1">50S ribosomal protein L11 methyltransferase</fullName>
    </submittedName>
</protein>
<dbReference type="GO" id="GO:0008988">
    <property type="term" value="F:rRNA (adenine-N6-)-methyltransferase activity"/>
    <property type="evidence" value="ECO:0007669"/>
    <property type="project" value="TreeGrafter"/>
</dbReference>
<dbReference type="eggNOG" id="KOG3420">
    <property type="taxonomic scope" value="Eukaryota"/>
</dbReference>
<accession>A0A0L0F2Q7</accession>
<feature type="non-terminal residue" evidence="1">
    <location>
        <position position="74"/>
    </location>
</feature>
<dbReference type="OrthoDB" id="7848332at2759"/>
<dbReference type="Proteomes" id="UP000054560">
    <property type="component" value="Unassembled WGS sequence"/>
</dbReference>
<sequence>MILTLGDIAEKRVADLGCGPGVLSIAAEMLGADYVCGFELDEDVIEIAQRNIDEMECDLEIVQCDVTTLRDYDN</sequence>
<dbReference type="RefSeq" id="XP_014144796.1">
    <property type="nucleotide sequence ID" value="XM_014289321.1"/>
</dbReference>
<gene>
    <name evidence="1" type="ORF">SARC_16573</name>
</gene>
<dbReference type="PANTHER" id="PTHR23290">
    <property type="entry name" value="RRNA N6-ADENOSINE-METHYLTRANSFERASE METTL5"/>
    <property type="match status" value="1"/>
</dbReference>
<dbReference type="AlphaFoldDB" id="A0A0L0F2Q7"/>
<evidence type="ECO:0000313" key="1">
    <source>
        <dbReference type="EMBL" id="KNC70894.1"/>
    </source>
</evidence>
<keyword evidence="2" id="KW-1185">Reference proteome</keyword>
<dbReference type="Gene3D" id="3.40.50.150">
    <property type="entry name" value="Vaccinia Virus protein VP39"/>
    <property type="match status" value="1"/>
</dbReference>
<keyword evidence="1" id="KW-0489">Methyltransferase</keyword>
<keyword evidence="1" id="KW-0687">Ribonucleoprotein</keyword>
<evidence type="ECO:0000313" key="2">
    <source>
        <dbReference type="Proteomes" id="UP000054560"/>
    </source>
</evidence>
<dbReference type="InterPro" id="IPR029063">
    <property type="entry name" value="SAM-dependent_MTases_sf"/>
</dbReference>
<dbReference type="PANTHER" id="PTHR23290:SF0">
    <property type="entry name" value="RRNA N6-ADENOSINE-METHYLTRANSFERASE METTL5"/>
    <property type="match status" value="1"/>
</dbReference>
<name>A0A0L0F2Q7_9EUKA</name>
<dbReference type="Pfam" id="PF06325">
    <property type="entry name" value="PrmA"/>
    <property type="match status" value="1"/>
</dbReference>
<organism evidence="1 2">
    <name type="scientific">Sphaeroforma arctica JP610</name>
    <dbReference type="NCBI Taxonomy" id="667725"/>
    <lineage>
        <taxon>Eukaryota</taxon>
        <taxon>Ichthyosporea</taxon>
        <taxon>Ichthyophonida</taxon>
        <taxon>Sphaeroforma</taxon>
    </lineage>
</organism>
<keyword evidence="1" id="KW-0808">Transferase</keyword>
<reference evidence="1 2" key="1">
    <citation type="submission" date="2011-02" db="EMBL/GenBank/DDBJ databases">
        <title>The Genome Sequence of Sphaeroforma arctica JP610.</title>
        <authorList>
            <consortium name="The Broad Institute Genome Sequencing Platform"/>
            <person name="Russ C."/>
            <person name="Cuomo C."/>
            <person name="Young S.K."/>
            <person name="Zeng Q."/>
            <person name="Gargeya S."/>
            <person name="Alvarado L."/>
            <person name="Berlin A."/>
            <person name="Chapman S.B."/>
            <person name="Chen Z."/>
            <person name="Freedman E."/>
            <person name="Gellesch M."/>
            <person name="Goldberg J."/>
            <person name="Griggs A."/>
            <person name="Gujja S."/>
            <person name="Heilman E."/>
            <person name="Heiman D."/>
            <person name="Howarth C."/>
            <person name="Mehta T."/>
            <person name="Neiman D."/>
            <person name="Pearson M."/>
            <person name="Roberts A."/>
            <person name="Saif S."/>
            <person name="Shea T."/>
            <person name="Shenoy N."/>
            <person name="Sisk P."/>
            <person name="Stolte C."/>
            <person name="Sykes S."/>
            <person name="White J."/>
            <person name="Yandava C."/>
            <person name="Burger G."/>
            <person name="Gray M.W."/>
            <person name="Holland P.W.H."/>
            <person name="King N."/>
            <person name="Lang F.B.F."/>
            <person name="Roger A.J."/>
            <person name="Ruiz-Trillo I."/>
            <person name="Haas B."/>
            <person name="Nusbaum C."/>
            <person name="Birren B."/>
        </authorList>
    </citation>
    <scope>NUCLEOTIDE SEQUENCE [LARGE SCALE GENOMIC DNA]</scope>
    <source>
        <strain evidence="1 2">JP610</strain>
    </source>
</reference>
<keyword evidence="1" id="KW-0689">Ribosomal protein</keyword>
<proteinExistence type="predicted"/>
<dbReference type="EMBL" id="KQ250004">
    <property type="protein sequence ID" value="KNC70894.1"/>
    <property type="molecule type" value="Genomic_DNA"/>
</dbReference>